<feature type="domain" description="Protein kinase" evidence="1">
    <location>
        <begin position="1"/>
        <end position="172"/>
    </location>
</feature>
<dbReference type="PROSITE" id="PS50011">
    <property type="entry name" value="PROTEIN_KINASE_DOM"/>
    <property type="match status" value="1"/>
</dbReference>
<dbReference type="OrthoDB" id="77576at2759"/>
<dbReference type="SUPFAM" id="SSF56112">
    <property type="entry name" value="Protein kinase-like (PK-like)"/>
    <property type="match status" value="1"/>
</dbReference>
<keyword evidence="3" id="KW-1185">Reference proteome</keyword>
<dbReference type="GeneID" id="24139965"/>
<dbReference type="RefSeq" id="XP_012213269.1">
    <property type="nucleotide sequence ID" value="XM_012357879.1"/>
</dbReference>
<evidence type="ECO:0000313" key="3">
    <source>
        <dbReference type="Proteomes" id="UP000030745"/>
    </source>
</evidence>
<dbReference type="PANTHER" id="PTHR44329:SF214">
    <property type="entry name" value="PROTEIN KINASE DOMAIN-CONTAINING PROTEIN"/>
    <property type="match status" value="1"/>
</dbReference>
<dbReference type="InterPro" id="IPR000719">
    <property type="entry name" value="Prot_kinase_dom"/>
</dbReference>
<sequence length="193" mass="21292">TDNPKLVLEYMDGGNLRQYLDKKRKGEPTEVEYSTLESLNVLLSSSNYIKVADFGLTKEFHLDMTTFVGTPAWTAPEVFESGTTYDFAADIYSFGVILTELDSLQVPYAGLNVFSVIDGVRSGELRPSLGPHCAPWLKDLINDCLLTDPALRPSAQVIINRLLQQNDEAPIIVKPEPEPMPACLMDTCTSSTS</sequence>
<dbReference type="EMBL" id="KK584389">
    <property type="protein sequence ID" value="KDO16022.1"/>
    <property type="molecule type" value="Genomic_DNA"/>
</dbReference>
<feature type="non-terminal residue" evidence="2">
    <location>
        <position position="1"/>
    </location>
</feature>
<dbReference type="Gene3D" id="1.10.510.10">
    <property type="entry name" value="Transferase(Phosphotransferase) domain 1"/>
    <property type="match status" value="1"/>
</dbReference>
<dbReference type="Pfam" id="PF00069">
    <property type="entry name" value="Pkinase"/>
    <property type="match status" value="1"/>
</dbReference>
<proteinExistence type="predicted"/>
<evidence type="ECO:0000259" key="1">
    <source>
        <dbReference type="PROSITE" id="PS50011"/>
    </source>
</evidence>
<dbReference type="KEGG" id="spar:SPRG_18440"/>
<accession>A0A067BMR6</accession>
<keyword evidence="2" id="KW-0808">Transferase</keyword>
<evidence type="ECO:0000313" key="2">
    <source>
        <dbReference type="EMBL" id="KDO16022.1"/>
    </source>
</evidence>
<keyword evidence="2" id="KW-0418">Kinase</keyword>
<reference evidence="2 3" key="1">
    <citation type="journal article" date="2013" name="PLoS Genet.">
        <title>Distinctive expansion of potential virulence genes in the genome of the oomycete fish pathogen Saprolegnia parasitica.</title>
        <authorList>
            <person name="Jiang R.H."/>
            <person name="de Bruijn I."/>
            <person name="Haas B.J."/>
            <person name="Belmonte R."/>
            <person name="Lobach L."/>
            <person name="Christie J."/>
            <person name="van den Ackerveken G."/>
            <person name="Bottin A."/>
            <person name="Bulone V."/>
            <person name="Diaz-Moreno S.M."/>
            <person name="Dumas B."/>
            <person name="Fan L."/>
            <person name="Gaulin E."/>
            <person name="Govers F."/>
            <person name="Grenville-Briggs L.J."/>
            <person name="Horner N.R."/>
            <person name="Levin J.Z."/>
            <person name="Mammella M."/>
            <person name="Meijer H.J."/>
            <person name="Morris P."/>
            <person name="Nusbaum C."/>
            <person name="Oome S."/>
            <person name="Phillips A.J."/>
            <person name="van Rooyen D."/>
            <person name="Rzeszutek E."/>
            <person name="Saraiva M."/>
            <person name="Secombes C.J."/>
            <person name="Seidl M.F."/>
            <person name="Snel B."/>
            <person name="Stassen J.H."/>
            <person name="Sykes S."/>
            <person name="Tripathy S."/>
            <person name="van den Berg H."/>
            <person name="Vega-Arreguin J.C."/>
            <person name="Wawra S."/>
            <person name="Young S.K."/>
            <person name="Zeng Q."/>
            <person name="Dieguez-Uribeondo J."/>
            <person name="Russ C."/>
            <person name="Tyler B.M."/>
            <person name="van West P."/>
        </authorList>
    </citation>
    <scope>NUCLEOTIDE SEQUENCE [LARGE SCALE GENOMIC DNA]</scope>
    <source>
        <strain evidence="2 3">CBS 223.65</strain>
    </source>
</reference>
<dbReference type="AlphaFoldDB" id="A0A067BMR6"/>
<dbReference type="InterPro" id="IPR051681">
    <property type="entry name" value="Ser/Thr_Kinases-Pseudokinases"/>
</dbReference>
<gene>
    <name evidence="2" type="ORF">SPRG_18440</name>
</gene>
<dbReference type="STRING" id="695850.A0A067BMR6"/>
<dbReference type="InterPro" id="IPR011009">
    <property type="entry name" value="Kinase-like_dom_sf"/>
</dbReference>
<organism evidence="2 3">
    <name type="scientific">Saprolegnia parasitica (strain CBS 223.65)</name>
    <dbReference type="NCBI Taxonomy" id="695850"/>
    <lineage>
        <taxon>Eukaryota</taxon>
        <taxon>Sar</taxon>
        <taxon>Stramenopiles</taxon>
        <taxon>Oomycota</taxon>
        <taxon>Saprolegniomycetes</taxon>
        <taxon>Saprolegniales</taxon>
        <taxon>Saprolegniaceae</taxon>
        <taxon>Saprolegnia</taxon>
    </lineage>
</organism>
<name>A0A067BMR6_SAPPC</name>
<feature type="non-terminal residue" evidence="2">
    <location>
        <position position="193"/>
    </location>
</feature>
<dbReference type="OMA" id="ADCAPWF"/>
<dbReference type="GO" id="GO:0004674">
    <property type="term" value="F:protein serine/threonine kinase activity"/>
    <property type="evidence" value="ECO:0007669"/>
    <property type="project" value="TreeGrafter"/>
</dbReference>
<dbReference type="PANTHER" id="PTHR44329">
    <property type="entry name" value="SERINE/THREONINE-PROTEIN KINASE TNNI3K-RELATED"/>
    <property type="match status" value="1"/>
</dbReference>
<protein>
    <submittedName>
        <fullName evidence="2">TKL protein kinase</fullName>
    </submittedName>
</protein>
<dbReference type="VEuPathDB" id="FungiDB:SPRG_18440"/>
<dbReference type="Proteomes" id="UP000030745">
    <property type="component" value="Unassembled WGS sequence"/>
</dbReference>
<dbReference type="GO" id="GO:0005524">
    <property type="term" value="F:ATP binding"/>
    <property type="evidence" value="ECO:0007669"/>
    <property type="project" value="InterPro"/>
</dbReference>